<dbReference type="AlphaFoldDB" id="A0A4R7K2Y0"/>
<evidence type="ECO:0000256" key="1">
    <source>
        <dbReference type="ARBA" id="ARBA00004141"/>
    </source>
</evidence>
<dbReference type="RefSeq" id="WP_133734367.1">
    <property type="nucleotide sequence ID" value="NZ_SOAX01000001.1"/>
</dbReference>
<dbReference type="EMBL" id="SOAX01000001">
    <property type="protein sequence ID" value="TDT43929.1"/>
    <property type="molecule type" value="Genomic_DNA"/>
</dbReference>
<dbReference type="Pfam" id="PF09685">
    <property type="entry name" value="MamF_MmsF"/>
    <property type="match status" value="1"/>
</dbReference>
<keyword evidence="7" id="KW-1185">Reference proteome</keyword>
<keyword evidence="2 5" id="KW-0812">Transmembrane</keyword>
<evidence type="ECO:0000256" key="4">
    <source>
        <dbReference type="ARBA" id="ARBA00023136"/>
    </source>
</evidence>
<accession>A0A4R7K2Y0</accession>
<feature type="transmembrane region" description="Helical" evidence="5">
    <location>
        <begin position="15"/>
        <end position="44"/>
    </location>
</feature>
<comment type="subcellular location">
    <subcellularLocation>
        <location evidence="1">Membrane</location>
        <topology evidence="1">Multi-pass membrane protein</topology>
    </subcellularLocation>
</comment>
<organism evidence="6 7">
    <name type="scientific">Halospina denitrificans</name>
    <dbReference type="NCBI Taxonomy" id="332522"/>
    <lineage>
        <taxon>Bacteria</taxon>
        <taxon>Pseudomonadati</taxon>
        <taxon>Pseudomonadota</taxon>
        <taxon>Gammaproteobacteria</taxon>
        <taxon>Halospina</taxon>
    </lineage>
</organism>
<evidence type="ECO:0000256" key="3">
    <source>
        <dbReference type="ARBA" id="ARBA00022989"/>
    </source>
</evidence>
<keyword evidence="3 5" id="KW-1133">Transmembrane helix</keyword>
<keyword evidence="4 5" id="KW-0472">Membrane</keyword>
<evidence type="ECO:0000313" key="6">
    <source>
        <dbReference type="EMBL" id="TDT43929.1"/>
    </source>
</evidence>
<dbReference type="OrthoDB" id="5405464at2"/>
<evidence type="ECO:0000256" key="5">
    <source>
        <dbReference type="SAM" id="Phobius"/>
    </source>
</evidence>
<gene>
    <name evidence="6" type="ORF">DES49_0028</name>
</gene>
<evidence type="ECO:0000256" key="2">
    <source>
        <dbReference type="ARBA" id="ARBA00022692"/>
    </source>
</evidence>
<dbReference type="InterPro" id="IPR019109">
    <property type="entry name" value="MamF_MmsF"/>
</dbReference>
<sequence length="120" mass="13568">MNYIETPPDKTWPMIVYVLYLASFLNGIFSFSITAVIGVIIAYVNATDPDERLRSHYRFQIRTFWIGLLYAVVGSMTVLIGIGVLILIWAVVWFIIRCVKGMVALNEGRAHPDPGSWLFG</sequence>
<reference evidence="6 7" key="1">
    <citation type="submission" date="2019-03" db="EMBL/GenBank/DDBJ databases">
        <title>Genomic Encyclopedia of Type Strains, Phase IV (KMG-IV): sequencing the most valuable type-strain genomes for metagenomic binning, comparative biology and taxonomic classification.</title>
        <authorList>
            <person name="Goeker M."/>
        </authorList>
    </citation>
    <scope>NUCLEOTIDE SEQUENCE [LARGE SCALE GENOMIC DNA]</scope>
    <source>
        <strain evidence="6 7">DSM 15505</strain>
    </source>
</reference>
<comment type="caution">
    <text evidence="6">The sequence shown here is derived from an EMBL/GenBank/DDBJ whole genome shotgun (WGS) entry which is preliminary data.</text>
</comment>
<evidence type="ECO:0000313" key="7">
    <source>
        <dbReference type="Proteomes" id="UP000295830"/>
    </source>
</evidence>
<proteinExistence type="predicted"/>
<protein>
    <submittedName>
        <fullName evidence="6">Putative membrane protein</fullName>
    </submittedName>
</protein>
<name>A0A4R7K2Y0_9GAMM</name>
<feature type="transmembrane region" description="Helical" evidence="5">
    <location>
        <begin position="64"/>
        <end position="96"/>
    </location>
</feature>
<dbReference type="Proteomes" id="UP000295830">
    <property type="component" value="Unassembled WGS sequence"/>
</dbReference>